<reference evidence="2 3" key="1">
    <citation type="submission" date="2019-11" db="EMBL/GenBank/DDBJ databases">
        <title>Implementation of targeted gown and glove precautions to prevent Staphylococcus aureus acquisition in community-based nursing homes.</title>
        <authorList>
            <person name="Stine O.C."/>
        </authorList>
    </citation>
    <scope>NUCLEOTIDE SEQUENCE [LARGE SCALE GENOMIC DNA]</scope>
    <source>
        <strain evidence="2 3">S_4031.LGMP.AI</strain>
    </source>
</reference>
<name>A0A6B0BC56_STAAU</name>
<dbReference type="NCBIfam" id="TIGR03998">
    <property type="entry name" value="thiol_BshC"/>
    <property type="match status" value="1"/>
</dbReference>
<dbReference type="EMBL" id="WPRH01000632">
    <property type="protein sequence ID" value="MVI56601.1"/>
    <property type="molecule type" value="Genomic_DNA"/>
</dbReference>
<dbReference type="InterPro" id="IPR011199">
    <property type="entry name" value="Bacillithiol_biosynth_BshC"/>
</dbReference>
<feature type="domain" description="Bacillithiol biosynthesis BshC N-terminal Rossmann-like" evidence="1">
    <location>
        <begin position="1"/>
        <end position="251"/>
    </location>
</feature>
<dbReference type="AlphaFoldDB" id="A0A6B0BC56"/>
<feature type="non-terminal residue" evidence="2">
    <location>
        <position position="252"/>
    </location>
</feature>
<comment type="caution">
    <text evidence="2">The sequence shown here is derived from an EMBL/GenBank/DDBJ whole genome shotgun (WGS) entry which is preliminary data.</text>
</comment>
<evidence type="ECO:0000313" key="2">
    <source>
        <dbReference type="EMBL" id="MVI56601.1"/>
    </source>
</evidence>
<organism evidence="2 3">
    <name type="scientific">Staphylococcus aureus</name>
    <dbReference type="NCBI Taxonomy" id="1280"/>
    <lineage>
        <taxon>Bacteria</taxon>
        <taxon>Bacillati</taxon>
        <taxon>Bacillota</taxon>
        <taxon>Bacilli</taxon>
        <taxon>Bacillales</taxon>
        <taxon>Staphylococcaceae</taxon>
        <taxon>Staphylococcus</taxon>
    </lineage>
</organism>
<gene>
    <name evidence="2" type="primary">bshC</name>
    <name evidence="2" type="ORF">GO793_12135</name>
</gene>
<protein>
    <submittedName>
        <fullName evidence="2">Bacillithiol biosynthesis cysteine-adding enzyme BshC</fullName>
    </submittedName>
</protein>
<proteinExistence type="predicted"/>
<evidence type="ECO:0000259" key="1">
    <source>
        <dbReference type="Pfam" id="PF10079"/>
    </source>
</evidence>
<dbReference type="Pfam" id="PF10079">
    <property type="entry name" value="Rossmann-like_BshC"/>
    <property type="match status" value="1"/>
</dbReference>
<accession>A0A6B0BC56</accession>
<dbReference type="InterPro" id="IPR055398">
    <property type="entry name" value="Rossmann-like_BshC"/>
</dbReference>
<dbReference type="Proteomes" id="UP000433366">
    <property type="component" value="Unassembled WGS sequence"/>
</dbReference>
<sequence length="252" mass="29152">MDCKVVSLNEKDQFIPKIKSSDPVITGLFQYDAAQQISFEKRMSKENNGREAALANVIREYMSDLKLSSEQELNIQHLANGSKVVIGGQQAGLFGGPLYTFHKIFSIITLSKELTDTHKQQVVPVFWIAGEDHDFDEVNHTFVYNENHGSLHKVKYHTMEMPETTVSRYYPDKAELKQTLKTMFIHMKETVHTQGLLEICDRIIDQYDSWTDMFKALLHETFKAYGVLFIDAQFEPLRKMEAPMFKKILKKH</sequence>
<evidence type="ECO:0000313" key="3">
    <source>
        <dbReference type="Proteomes" id="UP000433366"/>
    </source>
</evidence>